<feature type="compositionally biased region" description="Basic and acidic residues" evidence="4">
    <location>
        <begin position="673"/>
        <end position="687"/>
    </location>
</feature>
<dbReference type="PANTHER" id="PTHR12558">
    <property type="entry name" value="CELL DIVISION CYCLE 16,23,27"/>
    <property type="match status" value="1"/>
</dbReference>
<evidence type="ECO:0000256" key="3">
    <source>
        <dbReference type="PROSITE-ProRule" id="PRU00339"/>
    </source>
</evidence>
<evidence type="ECO:0000256" key="4">
    <source>
        <dbReference type="SAM" id="MobiDB-lite"/>
    </source>
</evidence>
<dbReference type="Pfam" id="PF13181">
    <property type="entry name" value="TPR_8"/>
    <property type="match status" value="1"/>
</dbReference>
<dbReference type="SUPFAM" id="SSF48452">
    <property type="entry name" value="TPR-like"/>
    <property type="match status" value="2"/>
</dbReference>
<dbReference type="GO" id="GO:0016567">
    <property type="term" value="P:protein ubiquitination"/>
    <property type="evidence" value="ECO:0007669"/>
    <property type="project" value="TreeGrafter"/>
</dbReference>
<dbReference type="STRING" id="1432141.A0A015JI56"/>
<gene>
    <name evidence="5" type="ORF">RirG_120150</name>
</gene>
<dbReference type="OMA" id="CKYDCYK"/>
<dbReference type="Pfam" id="PF00515">
    <property type="entry name" value="TPR_1"/>
    <property type="match status" value="1"/>
</dbReference>
<dbReference type="HOGENOM" id="CLU_008850_0_1_1"/>
<feature type="repeat" description="TPR" evidence="3">
    <location>
        <begin position="455"/>
        <end position="488"/>
    </location>
</feature>
<dbReference type="Proteomes" id="UP000022910">
    <property type="component" value="Unassembled WGS sequence"/>
</dbReference>
<evidence type="ECO:0000313" key="5">
    <source>
        <dbReference type="EMBL" id="EXX66820.1"/>
    </source>
</evidence>
<feature type="repeat" description="TPR" evidence="3">
    <location>
        <begin position="421"/>
        <end position="454"/>
    </location>
</feature>
<evidence type="ECO:0000256" key="1">
    <source>
        <dbReference type="ARBA" id="ARBA00022803"/>
    </source>
</evidence>
<evidence type="ECO:0000313" key="6">
    <source>
        <dbReference type="Proteomes" id="UP000022910"/>
    </source>
</evidence>
<evidence type="ECO:0000256" key="2">
    <source>
        <dbReference type="ARBA" id="ARBA00038210"/>
    </source>
</evidence>
<comment type="caution">
    <text evidence="5">The sequence shown here is derived from an EMBL/GenBank/DDBJ whole genome shotgun (WGS) entry which is preliminary data.</text>
</comment>
<dbReference type="Pfam" id="PF14559">
    <property type="entry name" value="TPR_19"/>
    <property type="match status" value="1"/>
</dbReference>
<dbReference type="SMART" id="SM00028">
    <property type="entry name" value="TPR"/>
    <property type="match status" value="8"/>
</dbReference>
<feature type="repeat" description="TPR" evidence="3">
    <location>
        <begin position="591"/>
        <end position="624"/>
    </location>
</feature>
<dbReference type="OrthoDB" id="10248520at2759"/>
<sequence length="701" mass="80688">MTADNINHLSFMPLENMICNSLENYLYKNATFLAERLYAQDTTNENSRFLLATCYYRSGQRKAAYNLLNSAHSIKCKYLFAKCCLDLDKAEEGKEKLLTIISNLETRNPLDSFNSTTKLNQTPDLASVLCLLGTLCKNARRPDEAAQYYVQCIKTNPFMWEAFENLCQMGKSTQLDIDEIFQPKTEKFTNNRSPCSDKLYNSQVFMSKPTHNGDKITPDPTRRTRPSSMIRHAAQPLTSTPASDNREKKRSRIGNEDVSLMGLDDENKCYRLGKDVRSLVNVENEVTEALQKTTLDPDNNYEKMEDTDWKSNRHEVLELLQKIAKGYAYLNQYECAKAIDALTNLPKSQYYTGWVQSHIGKAYFEMVDYPMAERFFQKARQLEPYRLEDMEIFSTTLWHLRKDTVLSTLAHELVEFERLSPQAWCAVGNCFSRQQEHDLALKCFQRAIQLDPKFTYAHTLSGHESMANGNFEKAQEHFRNALNTNKRHYNALYGLANYYMTCDKKDQAEIHYKLAMEINPNHAVLMCCLGKVYEKMGRNDDAHQLYVRACLVTPQTPLAIFKKAKSLYKDRYYESALIELRRLKEIVPEEPKIYFLMGKIYKAMGDKVKALQNFTTTFNLDPKMMHVVKTAIERLDNDNEISMTTSAMSDTNLEGESSSSAAAAAFVGDDEEHNQHHQQDQVVHGEEDQSSAYTYDAFVDE</sequence>
<dbReference type="Gene3D" id="1.25.40.10">
    <property type="entry name" value="Tetratricopeptide repeat domain"/>
    <property type="match status" value="4"/>
</dbReference>
<dbReference type="Pfam" id="PF12895">
    <property type="entry name" value="ANAPC3"/>
    <property type="match status" value="1"/>
</dbReference>
<proteinExistence type="inferred from homology"/>
<dbReference type="GO" id="GO:0005680">
    <property type="term" value="C:anaphase-promoting complex"/>
    <property type="evidence" value="ECO:0007669"/>
    <property type="project" value="UniProtKB-ARBA"/>
</dbReference>
<dbReference type="GO" id="GO:0005737">
    <property type="term" value="C:cytoplasm"/>
    <property type="evidence" value="ECO:0007669"/>
    <property type="project" value="TreeGrafter"/>
</dbReference>
<feature type="region of interest" description="Disordered" evidence="4">
    <location>
        <begin position="206"/>
        <end position="254"/>
    </location>
</feature>
<keyword evidence="1 3" id="KW-0802">TPR repeat</keyword>
<dbReference type="InterPro" id="IPR011990">
    <property type="entry name" value="TPR-like_helical_dom_sf"/>
</dbReference>
<feature type="compositionally biased region" description="Basic and acidic residues" evidence="4">
    <location>
        <begin position="211"/>
        <end position="222"/>
    </location>
</feature>
<dbReference type="SMR" id="A0A015JI56"/>
<dbReference type="GO" id="GO:0007091">
    <property type="term" value="P:metaphase/anaphase transition of mitotic cell cycle"/>
    <property type="evidence" value="ECO:0007669"/>
    <property type="project" value="TreeGrafter"/>
</dbReference>
<dbReference type="InterPro" id="IPR019734">
    <property type="entry name" value="TPR_rpt"/>
</dbReference>
<dbReference type="PANTHER" id="PTHR12558:SF13">
    <property type="entry name" value="CELL DIVISION CYCLE PROTEIN 27 HOMOLOG"/>
    <property type="match status" value="1"/>
</dbReference>
<name>A0A015JI56_RHIIW</name>
<dbReference type="PROSITE" id="PS50005">
    <property type="entry name" value="TPR"/>
    <property type="match status" value="5"/>
</dbReference>
<dbReference type="GO" id="GO:0051301">
    <property type="term" value="P:cell division"/>
    <property type="evidence" value="ECO:0007669"/>
    <property type="project" value="TreeGrafter"/>
</dbReference>
<organism evidence="5 6">
    <name type="scientific">Rhizophagus irregularis (strain DAOM 197198w)</name>
    <name type="common">Glomus intraradices</name>
    <dbReference type="NCBI Taxonomy" id="1432141"/>
    <lineage>
        <taxon>Eukaryota</taxon>
        <taxon>Fungi</taxon>
        <taxon>Fungi incertae sedis</taxon>
        <taxon>Mucoromycota</taxon>
        <taxon>Glomeromycotina</taxon>
        <taxon>Glomeromycetes</taxon>
        <taxon>Glomerales</taxon>
        <taxon>Glomeraceae</taxon>
        <taxon>Rhizophagus</taxon>
    </lineage>
</organism>
<dbReference type="AlphaFoldDB" id="A0A015JI56"/>
<feature type="repeat" description="TPR" evidence="3">
    <location>
        <begin position="489"/>
        <end position="522"/>
    </location>
</feature>
<comment type="similarity">
    <text evidence="2">Belongs to the APC3/CDC27 family.</text>
</comment>
<dbReference type="GO" id="GO:0031145">
    <property type="term" value="P:anaphase-promoting complex-dependent catabolic process"/>
    <property type="evidence" value="ECO:0007669"/>
    <property type="project" value="TreeGrafter"/>
</dbReference>
<protein>
    <submittedName>
        <fullName evidence="5">Anaphase promoting complex subunit CDC27</fullName>
    </submittedName>
</protein>
<keyword evidence="6" id="KW-1185">Reference proteome</keyword>
<dbReference type="EMBL" id="JEMT01018282">
    <property type="protein sequence ID" value="EXX66820.1"/>
    <property type="molecule type" value="Genomic_DNA"/>
</dbReference>
<feature type="region of interest" description="Disordered" evidence="4">
    <location>
        <begin position="649"/>
        <end position="701"/>
    </location>
</feature>
<accession>A0A015JI56</accession>
<reference evidence="5 6" key="1">
    <citation type="submission" date="2014-02" db="EMBL/GenBank/DDBJ databases">
        <title>Single nucleus genome sequencing reveals high similarity among nuclei of an endomycorrhizal fungus.</title>
        <authorList>
            <person name="Lin K."/>
            <person name="Geurts R."/>
            <person name="Zhang Z."/>
            <person name="Limpens E."/>
            <person name="Saunders D.G."/>
            <person name="Mu D."/>
            <person name="Pang E."/>
            <person name="Cao H."/>
            <person name="Cha H."/>
            <person name="Lin T."/>
            <person name="Zhou Q."/>
            <person name="Shang Y."/>
            <person name="Li Y."/>
            <person name="Ivanov S."/>
            <person name="Sharma T."/>
            <person name="Velzen R.V."/>
            <person name="Ruijter N.D."/>
            <person name="Aanen D.K."/>
            <person name="Win J."/>
            <person name="Kamoun S."/>
            <person name="Bisseling T."/>
            <person name="Huang S."/>
        </authorList>
    </citation>
    <scope>NUCLEOTIDE SEQUENCE [LARGE SCALE GENOMIC DNA]</scope>
    <source>
        <strain evidence="6">DAOM197198w</strain>
    </source>
</reference>
<feature type="repeat" description="TPR" evidence="3">
    <location>
        <begin position="353"/>
        <end position="386"/>
    </location>
</feature>